<dbReference type="EMBL" id="CP077716">
    <property type="protein sequence ID" value="QXJ27123.1"/>
    <property type="molecule type" value="Genomic_DNA"/>
</dbReference>
<keyword evidence="2" id="KW-0614">Plasmid</keyword>
<protein>
    <submittedName>
        <fullName evidence="2">Peptidase M48, membrane-bound metallopeptidase</fullName>
    </submittedName>
</protein>
<geneLocation type="plasmid" evidence="2 4">
    <name>pB12E5</name>
</geneLocation>
<keyword evidence="1" id="KW-0472">Membrane</keyword>
<feature type="transmembrane region" description="Helical" evidence="1">
    <location>
        <begin position="6"/>
        <end position="23"/>
    </location>
</feature>
<dbReference type="EMBL" id="CP077717">
    <property type="protein sequence ID" value="QXJ30016.1"/>
    <property type="molecule type" value="Genomic_DNA"/>
</dbReference>
<dbReference type="Proteomes" id="UP000694018">
    <property type="component" value="Chromosome"/>
</dbReference>
<evidence type="ECO:0000256" key="1">
    <source>
        <dbReference type="SAM" id="Phobius"/>
    </source>
</evidence>
<feature type="transmembrane region" description="Helical" evidence="1">
    <location>
        <begin position="83"/>
        <end position="112"/>
    </location>
</feature>
<dbReference type="Proteomes" id="UP000694018">
    <property type="component" value="Plasmid pB12E5"/>
</dbReference>
<keyword evidence="1" id="KW-1133">Transmembrane helix</keyword>
<evidence type="ECO:0000313" key="4">
    <source>
        <dbReference type="Proteomes" id="UP000694018"/>
    </source>
</evidence>
<organism evidence="2 4">
    <name type="scientific">Saccharolobus shibatae (strain ATCC 51178 / DSM 5389 / JCM 8931 / NBRC 15437 / B12)</name>
    <name type="common">Sulfolobus shibatae</name>
    <dbReference type="NCBI Taxonomy" id="523848"/>
    <lineage>
        <taxon>Archaea</taxon>
        <taxon>Thermoproteota</taxon>
        <taxon>Thermoprotei</taxon>
        <taxon>Sulfolobales</taxon>
        <taxon>Sulfolobaceae</taxon>
        <taxon>Saccharolobus</taxon>
    </lineage>
</organism>
<accession>A0A8F5BKR6</accession>
<sequence>MKILISLIMLISVLLIGIIKQYTQYIIIRKRAKEHDGIIYAESETPNAAALTFVNKIIIYGKLGSLSKFALLHESYHLKQKKLALLQLIIMAFFTSLLSYSLFFLITIYLSYIMINWKIEQDADLYAFKNATTYEARYPRPKSRIIRFLVWILDSHPPDYIRISEEYRRKNIYYLFLKDIFTA</sequence>
<evidence type="ECO:0000313" key="2">
    <source>
        <dbReference type="EMBL" id="QXJ27123.1"/>
    </source>
</evidence>
<name>A0A8F5BKR6_SACSH</name>
<proteinExistence type="predicted"/>
<dbReference type="KEGG" id="sshi:J5U23_p2905"/>
<evidence type="ECO:0000313" key="3">
    <source>
        <dbReference type="EMBL" id="QXJ30016.1"/>
    </source>
</evidence>
<reference evidence="2" key="1">
    <citation type="journal article" date="2021" name="Environ. Microbiol.">
        <title>New insights into the diversity and evolution of the archaeal mobilome from three complete genomes of Saccharolobus shibatae.</title>
        <authorList>
            <person name="Medvedeva S."/>
            <person name="Brandt D."/>
            <person name="Cvirkaite-Krupovic V."/>
            <person name="Liu Y."/>
            <person name="Severinov K."/>
            <person name="Ishino S."/>
            <person name="Ishino Y."/>
            <person name="Prangishvili D."/>
            <person name="Kalinowski J."/>
            <person name="Krupovic M."/>
        </authorList>
    </citation>
    <scope>NUCLEOTIDE SEQUENCE</scope>
    <source>
        <strain evidence="3">B12</strain>
        <plasmid evidence="2">pB12E5</plasmid>
    </source>
</reference>
<keyword evidence="1" id="KW-0812">Transmembrane</keyword>
<dbReference type="AlphaFoldDB" id="A0A8F5BKR6"/>
<gene>
    <name evidence="3" type="ORF">J5U23_02905</name>
    <name evidence="2" type="ORF">J5U23_p2905</name>
</gene>
<dbReference type="KEGG" id="sshi:J5U23_02905"/>